<dbReference type="Pfam" id="PF13385">
    <property type="entry name" value="Laminin_G_3"/>
    <property type="match status" value="1"/>
</dbReference>
<sequence>MSGAIMIGAIYNNTPNGFFDGYLDQVLVVTRAKAASEILVDASLVCYYSFDSNSTYDSGPLGINGSTVNVAAAVGSGRVSDAISFTILSSYYTFGGLRLLGTDNQPYSISVWIKPTSVSGGTIIHVSKCNNNCGINWCLAYMGFSSSGEIVIQSFRYLNSGSLISLTGPILSTNVWTHVVNTYSTCNGIRLYLNGTLYSQSTSFTYMSSSAPNYMYLGNFPLTPCVVQASNVILMGQYYGLLDEFRLYSREITASEVMTLANP</sequence>
<gene>
    <name evidence="2" type="ORF">JXQ802_LOCUS22002</name>
    <name evidence="1" type="ORF">PYM288_LOCUS12654</name>
</gene>
<comment type="caution">
    <text evidence="2">The sequence shown here is derived from an EMBL/GenBank/DDBJ whole genome shotgun (WGS) entry which is preliminary data.</text>
</comment>
<keyword evidence="3" id="KW-1185">Reference proteome</keyword>
<name>A0A814T419_9BILA</name>
<protein>
    <recommendedName>
        <fullName evidence="4">LamG-like jellyroll fold domain-containing protein</fullName>
    </recommendedName>
</protein>
<dbReference type="EMBL" id="CAJNOL010000659">
    <property type="protein sequence ID" value="CAF1156196.1"/>
    <property type="molecule type" value="Genomic_DNA"/>
</dbReference>
<dbReference type="SUPFAM" id="SSF49899">
    <property type="entry name" value="Concanavalin A-like lectins/glucanases"/>
    <property type="match status" value="1"/>
</dbReference>
<reference evidence="2" key="1">
    <citation type="submission" date="2021-02" db="EMBL/GenBank/DDBJ databases">
        <authorList>
            <person name="Nowell W R."/>
        </authorList>
    </citation>
    <scope>NUCLEOTIDE SEQUENCE</scope>
</reference>
<dbReference type="AlphaFoldDB" id="A0A814T419"/>
<dbReference type="Proteomes" id="UP000663854">
    <property type="component" value="Unassembled WGS sequence"/>
</dbReference>
<proteinExistence type="predicted"/>
<evidence type="ECO:0000313" key="2">
    <source>
        <dbReference type="EMBL" id="CAF1156196.1"/>
    </source>
</evidence>
<dbReference type="InterPro" id="IPR013320">
    <property type="entry name" value="ConA-like_dom_sf"/>
</dbReference>
<evidence type="ECO:0000313" key="3">
    <source>
        <dbReference type="Proteomes" id="UP000663870"/>
    </source>
</evidence>
<organism evidence="2 3">
    <name type="scientific">Rotaria sordida</name>
    <dbReference type="NCBI Taxonomy" id="392033"/>
    <lineage>
        <taxon>Eukaryota</taxon>
        <taxon>Metazoa</taxon>
        <taxon>Spiralia</taxon>
        <taxon>Gnathifera</taxon>
        <taxon>Rotifera</taxon>
        <taxon>Eurotatoria</taxon>
        <taxon>Bdelloidea</taxon>
        <taxon>Philodinida</taxon>
        <taxon>Philodinidae</taxon>
        <taxon>Rotaria</taxon>
    </lineage>
</organism>
<dbReference type="EMBL" id="CAJNOH010000239">
    <property type="protein sequence ID" value="CAF0961590.1"/>
    <property type="molecule type" value="Genomic_DNA"/>
</dbReference>
<evidence type="ECO:0008006" key="4">
    <source>
        <dbReference type="Google" id="ProtNLM"/>
    </source>
</evidence>
<dbReference type="Gene3D" id="2.60.120.200">
    <property type="match status" value="2"/>
</dbReference>
<accession>A0A814T419</accession>
<dbReference type="Proteomes" id="UP000663870">
    <property type="component" value="Unassembled WGS sequence"/>
</dbReference>
<evidence type="ECO:0000313" key="1">
    <source>
        <dbReference type="EMBL" id="CAF0961590.1"/>
    </source>
</evidence>